<evidence type="ECO:0000313" key="1">
    <source>
        <dbReference type="EMBL" id="MFD2601914.1"/>
    </source>
</evidence>
<accession>A0ABW5NSA5</accession>
<keyword evidence="2" id="KW-1185">Reference proteome</keyword>
<reference evidence="2" key="1">
    <citation type="journal article" date="2019" name="Int. J. Syst. Evol. Microbiol.">
        <title>The Global Catalogue of Microorganisms (GCM) 10K type strain sequencing project: providing services to taxonomists for standard genome sequencing and annotation.</title>
        <authorList>
            <consortium name="The Broad Institute Genomics Platform"/>
            <consortium name="The Broad Institute Genome Sequencing Center for Infectious Disease"/>
            <person name="Wu L."/>
            <person name="Ma J."/>
        </authorList>
    </citation>
    <scope>NUCLEOTIDE SEQUENCE [LARGE SCALE GENOMIC DNA]</scope>
    <source>
        <strain evidence="2">KCTC 42107</strain>
    </source>
</reference>
<dbReference type="RefSeq" id="WP_379820419.1">
    <property type="nucleotide sequence ID" value="NZ_JBHUMD010000007.1"/>
</dbReference>
<evidence type="ECO:0000313" key="2">
    <source>
        <dbReference type="Proteomes" id="UP001597480"/>
    </source>
</evidence>
<gene>
    <name evidence="1" type="ORF">ACFSR3_07595</name>
</gene>
<name>A0ABW5NSA5_9FLAO</name>
<comment type="caution">
    <text evidence="1">The sequence shown here is derived from an EMBL/GenBank/DDBJ whole genome shotgun (WGS) entry which is preliminary data.</text>
</comment>
<dbReference type="EMBL" id="JBHUMD010000007">
    <property type="protein sequence ID" value="MFD2601914.1"/>
    <property type="molecule type" value="Genomic_DNA"/>
</dbReference>
<dbReference type="Proteomes" id="UP001597480">
    <property type="component" value="Unassembled WGS sequence"/>
</dbReference>
<sequence>MKPKLDFTGGNNSWFDLWHTHIDFDGEGNKSPELRKIYLNKLLTTFIELKSELRDYPYKFQIWILLNENDSSEDGVYIHTKNPNEDNFPLKITSDNNYQPNNTVIKEFIAQTGLRSISVNHNENIYFYLYDDTFGETLL</sequence>
<protein>
    <submittedName>
        <fullName evidence="1">Uncharacterized protein</fullName>
    </submittedName>
</protein>
<organism evidence="1 2">
    <name type="scientific">Flavobacterium suzhouense</name>
    <dbReference type="NCBI Taxonomy" id="1529638"/>
    <lineage>
        <taxon>Bacteria</taxon>
        <taxon>Pseudomonadati</taxon>
        <taxon>Bacteroidota</taxon>
        <taxon>Flavobacteriia</taxon>
        <taxon>Flavobacteriales</taxon>
        <taxon>Flavobacteriaceae</taxon>
        <taxon>Flavobacterium</taxon>
    </lineage>
</organism>
<proteinExistence type="predicted"/>